<keyword evidence="2" id="KW-1185">Reference proteome</keyword>
<dbReference type="PANTHER" id="PTHR15192">
    <property type="entry name" value="PROTEIN CBG05349"/>
    <property type="match status" value="1"/>
</dbReference>
<protein>
    <recommendedName>
        <fullName evidence="3">Oxidative stress-induced growth inhibitor</fullName>
    </recommendedName>
</protein>
<gene>
    <name evidence="1" type="primary">106672910</name>
</gene>
<dbReference type="AlphaFoldDB" id="A0A8I6S7S0"/>
<dbReference type="PANTHER" id="PTHR15192:SF8">
    <property type="entry name" value="FAD_NAD(P)-BINDING DOMAIN-CONTAINING PROTEIN"/>
    <property type="match status" value="1"/>
</dbReference>
<dbReference type="InterPro" id="IPR036188">
    <property type="entry name" value="FAD/NAD-bd_sf"/>
</dbReference>
<evidence type="ECO:0000313" key="2">
    <source>
        <dbReference type="Proteomes" id="UP000494040"/>
    </source>
</evidence>
<dbReference type="KEGG" id="clec:106672910"/>
<dbReference type="EnsemblMetazoa" id="XM_014404715.2">
    <property type="protein sequence ID" value="XP_014260201.1"/>
    <property type="gene ID" value="LOC106672910"/>
</dbReference>
<evidence type="ECO:0008006" key="3">
    <source>
        <dbReference type="Google" id="ProtNLM"/>
    </source>
</evidence>
<organism evidence="1 2">
    <name type="scientific">Cimex lectularius</name>
    <name type="common">Bed bug</name>
    <name type="synonym">Acanthia lectularia</name>
    <dbReference type="NCBI Taxonomy" id="79782"/>
    <lineage>
        <taxon>Eukaryota</taxon>
        <taxon>Metazoa</taxon>
        <taxon>Ecdysozoa</taxon>
        <taxon>Arthropoda</taxon>
        <taxon>Hexapoda</taxon>
        <taxon>Insecta</taxon>
        <taxon>Pterygota</taxon>
        <taxon>Neoptera</taxon>
        <taxon>Paraneoptera</taxon>
        <taxon>Hemiptera</taxon>
        <taxon>Heteroptera</taxon>
        <taxon>Panheteroptera</taxon>
        <taxon>Cimicomorpha</taxon>
        <taxon>Cimicidae</taxon>
        <taxon>Cimex</taxon>
    </lineage>
</organism>
<dbReference type="SUPFAM" id="SSF51905">
    <property type="entry name" value="FAD/NAD(P)-binding domain"/>
    <property type="match status" value="2"/>
</dbReference>
<dbReference type="Gene3D" id="3.50.50.60">
    <property type="entry name" value="FAD/NAD(P)-binding domain"/>
    <property type="match status" value="1"/>
</dbReference>
<evidence type="ECO:0000313" key="1">
    <source>
        <dbReference type="EnsemblMetazoa" id="XP_014260201.1"/>
    </source>
</evidence>
<dbReference type="OrthoDB" id="412005at2759"/>
<reference evidence="1" key="1">
    <citation type="submission" date="2022-01" db="UniProtKB">
        <authorList>
            <consortium name="EnsemblMetazoa"/>
        </authorList>
    </citation>
    <scope>IDENTIFICATION</scope>
</reference>
<accession>A0A8I6S7S0</accession>
<dbReference type="Pfam" id="PF13738">
    <property type="entry name" value="Pyr_redox_3"/>
    <property type="match status" value="1"/>
</dbReference>
<proteinExistence type="predicted"/>
<dbReference type="InterPro" id="IPR029731">
    <property type="entry name" value="OSGIN1/2"/>
</dbReference>
<dbReference type="OMA" id="MDLHDKE"/>
<name>A0A8I6S7S0_CIMLE</name>
<sequence length="438" mass="48785">MKEKTPREYRDVVIVGNGPSGLFMSYLLSGKCPTYNGGNHPELILDSALNCLGSGRCLYDADLITIAQSVEGNGTPIGILMDKLLRPGADIGLDMPSLIDWRCHKSLDHVVIGKGPPGGIWHTIEGDTLTLSPSNWMELPGFPFTEFENSEGPKRVKASIVARYYTQYARKMNLQQYMKRGVVNCIRPYEDLTDDENKTNWVVEGNDLNGARFSYKCKYVVLASGTYDSPNVLGVEGEDLPWVYHSLKDFEDEFDSAQSVLIVGAGLSAADAVRACRFRLAEVHHVFRNPKNPMEKSLHSSMYPDYHKIWQMMNIGDAKYPGYFPYRGCSVLSFYEEGRERYAKLRYENGTVESVQINLVVILIGSTADLRYTQKEDLGLTTGPVHSRGNSVLIDPTTSEVLRLPNCFAIGSLAGENFVRNITGAAVMAAARIYKFLQ</sequence>
<dbReference type="Proteomes" id="UP000494040">
    <property type="component" value="Unassembled WGS sequence"/>
</dbReference>